<name>A0ABP4PCT6_9ACTN</name>
<dbReference type="InterPro" id="IPR009097">
    <property type="entry name" value="Cyclic_Pdiesterase"/>
</dbReference>
<evidence type="ECO:0000313" key="2">
    <source>
        <dbReference type="Proteomes" id="UP001501470"/>
    </source>
</evidence>
<gene>
    <name evidence="1" type="ORF">GCM10009827_116780</name>
</gene>
<comment type="caution">
    <text evidence="1">The sequence shown here is derived from an EMBL/GenBank/DDBJ whole genome shotgun (WGS) entry which is preliminary data.</text>
</comment>
<sequence>MPTSTATCSPPQPALDVIPIQWLHLTMQGIGFVDQVPQAEVDAIVEAARVRCAALSPMKLTIGTPHVDSESIQIAVQPAEPVRQLRSAIRGAIADVWGEDRVPEAAEPYNPHMSLAYINAPGPGAPLVQMLDDAPQITADALVTSCQLIVINRDEGMYVWEPHATITLGG</sequence>
<evidence type="ECO:0008006" key="3">
    <source>
        <dbReference type="Google" id="ProtNLM"/>
    </source>
</evidence>
<dbReference type="EMBL" id="BAAAQD010000055">
    <property type="protein sequence ID" value="GAA1575582.1"/>
    <property type="molecule type" value="Genomic_DNA"/>
</dbReference>
<dbReference type="SUPFAM" id="SSF55144">
    <property type="entry name" value="LigT-like"/>
    <property type="match status" value="1"/>
</dbReference>
<evidence type="ECO:0000313" key="1">
    <source>
        <dbReference type="EMBL" id="GAA1575582.1"/>
    </source>
</evidence>
<accession>A0ABP4PCT6</accession>
<dbReference type="Gene3D" id="3.90.1140.10">
    <property type="entry name" value="Cyclic phosphodiesterase"/>
    <property type="match status" value="1"/>
</dbReference>
<keyword evidence="2" id="KW-1185">Reference proteome</keyword>
<proteinExistence type="predicted"/>
<dbReference type="RefSeq" id="WP_344515375.1">
    <property type="nucleotide sequence ID" value="NZ_BAAAQD010000055.1"/>
</dbReference>
<protein>
    <recommendedName>
        <fullName evidence="3">2'-5' RNA ligase</fullName>
    </recommendedName>
</protein>
<organism evidence="1 2">
    <name type="scientific">Dactylosporangium maewongense</name>
    <dbReference type="NCBI Taxonomy" id="634393"/>
    <lineage>
        <taxon>Bacteria</taxon>
        <taxon>Bacillati</taxon>
        <taxon>Actinomycetota</taxon>
        <taxon>Actinomycetes</taxon>
        <taxon>Micromonosporales</taxon>
        <taxon>Micromonosporaceae</taxon>
        <taxon>Dactylosporangium</taxon>
    </lineage>
</organism>
<dbReference type="Proteomes" id="UP001501470">
    <property type="component" value="Unassembled WGS sequence"/>
</dbReference>
<reference evidence="2" key="1">
    <citation type="journal article" date="2019" name="Int. J. Syst. Evol. Microbiol.">
        <title>The Global Catalogue of Microorganisms (GCM) 10K type strain sequencing project: providing services to taxonomists for standard genome sequencing and annotation.</title>
        <authorList>
            <consortium name="The Broad Institute Genomics Platform"/>
            <consortium name="The Broad Institute Genome Sequencing Center for Infectious Disease"/>
            <person name="Wu L."/>
            <person name="Ma J."/>
        </authorList>
    </citation>
    <scope>NUCLEOTIDE SEQUENCE [LARGE SCALE GENOMIC DNA]</scope>
    <source>
        <strain evidence="2">JCM 15933</strain>
    </source>
</reference>
<dbReference type="Pfam" id="PF13563">
    <property type="entry name" value="2_5_RNA_ligase2"/>
    <property type="match status" value="1"/>
</dbReference>